<evidence type="ECO:0000256" key="2">
    <source>
        <dbReference type="ARBA" id="ARBA00004496"/>
    </source>
</evidence>
<dbReference type="PANTHER" id="PTHR43722">
    <property type="entry name" value="PROLINE IMINOPEPTIDASE"/>
    <property type="match status" value="1"/>
</dbReference>
<dbReference type="GO" id="GO:0006508">
    <property type="term" value="P:proteolysis"/>
    <property type="evidence" value="ECO:0007669"/>
    <property type="project" value="UniProtKB-KW"/>
</dbReference>
<evidence type="ECO:0000259" key="12">
    <source>
        <dbReference type="Pfam" id="PF00561"/>
    </source>
</evidence>
<evidence type="ECO:0000256" key="5">
    <source>
        <dbReference type="ARBA" id="ARBA00021843"/>
    </source>
</evidence>
<dbReference type="EMBL" id="WNDQ01000011">
    <property type="protein sequence ID" value="KAF1022541.1"/>
    <property type="molecule type" value="Genomic_DNA"/>
</dbReference>
<dbReference type="PANTHER" id="PTHR43722:SF1">
    <property type="entry name" value="PROLINE IMINOPEPTIDASE"/>
    <property type="match status" value="1"/>
</dbReference>
<keyword evidence="6" id="KW-0031">Aminopeptidase</keyword>
<evidence type="ECO:0000256" key="1">
    <source>
        <dbReference type="ARBA" id="ARBA00001585"/>
    </source>
</evidence>
<evidence type="ECO:0000256" key="3">
    <source>
        <dbReference type="ARBA" id="ARBA00010088"/>
    </source>
</evidence>
<dbReference type="PRINTS" id="PR00793">
    <property type="entry name" value="PROAMNOPTASE"/>
</dbReference>
<dbReference type="GO" id="GO:0005737">
    <property type="term" value="C:cytoplasm"/>
    <property type="evidence" value="ECO:0007669"/>
    <property type="project" value="UniProtKB-SubCell"/>
</dbReference>
<keyword evidence="8" id="KW-0645">Protease</keyword>
<keyword evidence="7" id="KW-0963">Cytoplasm</keyword>
<accession>A0A7V8JRC8</accession>
<dbReference type="SUPFAM" id="SSF53474">
    <property type="entry name" value="alpha/beta-Hydrolases"/>
    <property type="match status" value="1"/>
</dbReference>
<proteinExistence type="inferred from homology"/>
<dbReference type="InterPro" id="IPR000073">
    <property type="entry name" value="AB_hydrolase_1"/>
</dbReference>
<dbReference type="InterPro" id="IPR029058">
    <property type="entry name" value="AB_hydrolase_fold"/>
</dbReference>
<dbReference type="Pfam" id="PF00561">
    <property type="entry name" value="Abhydrolase_1"/>
    <property type="match status" value="1"/>
</dbReference>
<gene>
    <name evidence="13" type="primary">pip</name>
    <name evidence="13" type="ORF">GAK30_01129</name>
</gene>
<dbReference type="InterPro" id="IPR005944">
    <property type="entry name" value="Pro_iminopeptidase"/>
</dbReference>
<organism evidence="13 14">
    <name type="scientific">Paracidovorax wautersii</name>
    <dbReference type="NCBI Taxonomy" id="1177982"/>
    <lineage>
        <taxon>Bacteria</taxon>
        <taxon>Pseudomonadati</taxon>
        <taxon>Pseudomonadota</taxon>
        <taxon>Betaproteobacteria</taxon>
        <taxon>Burkholderiales</taxon>
        <taxon>Comamonadaceae</taxon>
        <taxon>Paracidovorax</taxon>
    </lineage>
</organism>
<feature type="domain" description="AB hydrolase-1" evidence="12">
    <location>
        <begin position="2"/>
        <end position="243"/>
    </location>
</feature>
<comment type="catalytic activity">
    <reaction evidence="1">
        <text>Release of N-terminal proline from a peptide.</text>
        <dbReference type="EC" id="3.4.11.5"/>
    </reaction>
</comment>
<dbReference type="AlphaFoldDB" id="A0A7V8JRC8"/>
<dbReference type="EC" id="3.4.11.5" evidence="4"/>
<name>A0A7V8JRC8_9BURK</name>
<evidence type="ECO:0000256" key="7">
    <source>
        <dbReference type="ARBA" id="ARBA00022490"/>
    </source>
</evidence>
<protein>
    <recommendedName>
        <fullName evidence="5">Proline iminopeptidase</fullName>
        <ecNumber evidence="4">3.4.11.5</ecNumber>
    </recommendedName>
    <alternativeName>
        <fullName evidence="10">Prolyl aminopeptidase</fullName>
    </alternativeName>
</protein>
<comment type="similarity">
    <text evidence="3">Belongs to the peptidase S33 family.</text>
</comment>
<evidence type="ECO:0000256" key="11">
    <source>
        <dbReference type="SAM" id="MobiDB-lite"/>
    </source>
</evidence>
<sequence>MILIDQRGAGRSIHDDGPRAAAVSNNTTQDLLSDLERLRTALGIERWVVAGGSWGATLALAYAARWPQCVQGLMLRAPFLASAAEVHALLSAPAAPAAAPPWRDLLAWAADLEPATPRQRLARLYALLFAGDDALALNAAQAWTRNEQARAALPSGIGAAGGNAPAVLQRARVQVHYLVHGCFVDMPAVLASLRGWGRAHPWALVQGGADALCPPAQAHRVAECLGGDAAALRIVPGVGHDAFAPAMLAAWHAGLDALARGLQRVGEGAGS</sequence>
<dbReference type="Gene3D" id="3.40.50.1820">
    <property type="entry name" value="alpha/beta hydrolase"/>
    <property type="match status" value="1"/>
</dbReference>
<comment type="caution">
    <text evidence="13">The sequence shown here is derived from an EMBL/GenBank/DDBJ whole genome shotgun (WGS) entry which is preliminary data.</text>
</comment>
<reference evidence="14" key="1">
    <citation type="journal article" date="2020" name="MBio">
        <title>Horizontal gene transfer to a defensive symbiont with a reduced genome amongst a multipartite beetle microbiome.</title>
        <authorList>
            <person name="Waterworth S.C."/>
            <person name="Florez L.V."/>
            <person name="Rees E.R."/>
            <person name="Hertweck C."/>
            <person name="Kaltenpoth M."/>
            <person name="Kwan J.C."/>
        </authorList>
    </citation>
    <scope>NUCLEOTIDE SEQUENCE [LARGE SCALE GENOMIC DNA]</scope>
</reference>
<evidence type="ECO:0000256" key="9">
    <source>
        <dbReference type="ARBA" id="ARBA00022801"/>
    </source>
</evidence>
<feature type="region of interest" description="Disordered" evidence="11">
    <location>
        <begin position="1"/>
        <end position="20"/>
    </location>
</feature>
<dbReference type="GO" id="GO:0004177">
    <property type="term" value="F:aminopeptidase activity"/>
    <property type="evidence" value="ECO:0007669"/>
    <property type="project" value="UniProtKB-KW"/>
</dbReference>
<comment type="subcellular location">
    <subcellularLocation>
        <location evidence="2">Cytoplasm</location>
    </subcellularLocation>
</comment>
<keyword evidence="9" id="KW-0378">Hydrolase</keyword>
<evidence type="ECO:0000313" key="14">
    <source>
        <dbReference type="Proteomes" id="UP000461670"/>
    </source>
</evidence>
<evidence type="ECO:0000256" key="10">
    <source>
        <dbReference type="ARBA" id="ARBA00029605"/>
    </source>
</evidence>
<evidence type="ECO:0000256" key="4">
    <source>
        <dbReference type="ARBA" id="ARBA00012568"/>
    </source>
</evidence>
<dbReference type="Proteomes" id="UP000461670">
    <property type="component" value="Unassembled WGS sequence"/>
</dbReference>
<evidence type="ECO:0000256" key="8">
    <source>
        <dbReference type="ARBA" id="ARBA00022670"/>
    </source>
</evidence>
<evidence type="ECO:0000256" key="6">
    <source>
        <dbReference type="ARBA" id="ARBA00022438"/>
    </source>
</evidence>
<evidence type="ECO:0000313" key="13">
    <source>
        <dbReference type="EMBL" id="KAF1022541.1"/>
    </source>
</evidence>
<dbReference type="InterPro" id="IPR002410">
    <property type="entry name" value="Peptidase_S33"/>
</dbReference>